<feature type="region of interest" description="Disordered" evidence="1">
    <location>
        <begin position="232"/>
        <end position="254"/>
    </location>
</feature>
<dbReference type="InterPro" id="IPR036508">
    <property type="entry name" value="Chitin-bd_dom_sf"/>
</dbReference>
<feature type="chain" id="PRO_5008786780" description="Chitin-binding type-2 domain-containing protein" evidence="2">
    <location>
        <begin position="19"/>
        <end position="389"/>
    </location>
</feature>
<evidence type="ECO:0000313" key="4">
    <source>
        <dbReference type="EMBL" id="ELT90262.1"/>
    </source>
</evidence>
<evidence type="ECO:0000256" key="2">
    <source>
        <dbReference type="SAM" id="SignalP"/>
    </source>
</evidence>
<dbReference type="Gene3D" id="2.170.140.10">
    <property type="entry name" value="Chitin binding domain"/>
    <property type="match status" value="1"/>
</dbReference>
<feature type="domain" description="Chitin-binding type-2" evidence="3">
    <location>
        <begin position="42"/>
        <end position="97"/>
    </location>
</feature>
<protein>
    <recommendedName>
        <fullName evidence="3">Chitin-binding type-2 domain-containing protein</fullName>
    </recommendedName>
</protein>
<feature type="compositionally biased region" description="Low complexity" evidence="1">
    <location>
        <begin position="232"/>
        <end position="242"/>
    </location>
</feature>
<keyword evidence="6" id="KW-1185">Reference proteome</keyword>
<dbReference type="Proteomes" id="UP000014760">
    <property type="component" value="Unassembled WGS sequence"/>
</dbReference>
<reference evidence="6" key="1">
    <citation type="submission" date="2012-12" db="EMBL/GenBank/DDBJ databases">
        <authorList>
            <person name="Hellsten U."/>
            <person name="Grimwood J."/>
            <person name="Chapman J.A."/>
            <person name="Shapiro H."/>
            <person name="Aerts A."/>
            <person name="Otillar R.P."/>
            <person name="Terry A.Y."/>
            <person name="Boore J.L."/>
            <person name="Simakov O."/>
            <person name="Marletaz F."/>
            <person name="Cho S.-J."/>
            <person name="Edsinger-Gonzales E."/>
            <person name="Havlak P."/>
            <person name="Kuo D.-H."/>
            <person name="Larsson T."/>
            <person name="Lv J."/>
            <person name="Arendt D."/>
            <person name="Savage R."/>
            <person name="Osoegawa K."/>
            <person name="de Jong P."/>
            <person name="Lindberg D.R."/>
            <person name="Seaver E.C."/>
            <person name="Weisblat D.A."/>
            <person name="Putnam N.H."/>
            <person name="Grigoriev I.V."/>
            <person name="Rokhsar D.S."/>
        </authorList>
    </citation>
    <scope>NUCLEOTIDE SEQUENCE</scope>
    <source>
        <strain evidence="6">I ESC-2004</strain>
    </source>
</reference>
<evidence type="ECO:0000313" key="5">
    <source>
        <dbReference type="EnsemblMetazoa" id="CapteP205041"/>
    </source>
</evidence>
<accession>R7T9S5</accession>
<evidence type="ECO:0000259" key="3">
    <source>
        <dbReference type="PROSITE" id="PS50940"/>
    </source>
</evidence>
<gene>
    <name evidence="4" type="ORF">CAPTEDRAFT_205041</name>
</gene>
<dbReference type="Pfam" id="PF01607">
    <property type="entry name" value="CBM_14"/>
    <property type="match status" value="1"/>
</dbReference>
<dbReference type="AlphaFoldDB" id="R7T9S5"/>
<dbReference type="EMBL" id="AMQN01003115">
    <property type="status" value="NOT_ANNOTATED_CDS"/>
    <property type="molecule type" value="Genomic_DNA"/>
</dbReference>
<dbReference type="PROSITE" id="PS50940">
    <property type="entry name" value="CHIT_BIND_II"/>
    <property type="match status" value="1"/>
</dbReference>
<proteinExistence type="predicted"/>
<keyword evidence="2" id="KW-0732">Signal</keyword>
<dbReference type="GO" id="GO:0005576">
    <property type="term" value="C:extracellular region"/>
    <property type="evidence" value="ECO:0007669"/>
    <property type="project" value="InterPro"/>
</dbReference>
<dbReference type="HOGENOM" id="CLU_710278_0_0_1"/>
<reference evidence="4 6" key="2">
    <citation type="journal article" date="2013" name="Nature">
        <title>Insights into bilaterian evolution from three spiralian genomes.</title>
        <authorList>
            <person name="Simakov O."/>
            <person name="Marletaz F."/>
            <person name="Cho S.J."/>
            <person name="Edsinger-Gonzales E."/>
            <person name="Havlak P."/>
            <person name="Hellsten U."/>
            <person name="Kuo D.H."/>
            <person name="Larsson T."/>
            <person name="Lv J."/>
            <person name="Arendt D."/>
            <person name="Savage R."/>
            <person name="Osoegawa K."/>
            <person name="de Jong P."/>
            <person name="Grimwood J."/>
            <person name="Chapman J.A."/>
            <person name="Shapiro H."/>
            <person name="Aerts A."/>
            <person name="Otillar R.P."/>
            <person name="Terry A.Y."/>
            <person name="Boore J.L."/>
            <person name="Grigoriev I.V."/>
            <person name="Lindberg D.R."/>
            <person name="Seaver E.C."/>
            <person name="Weisblat D.A."/>
            <person name="Putnam N.H."/>
            <person name="Rokhsar D.S."/>
        </authorList>
    </citation>
    <scope>NUCLEOTIDE SEQUENCE</scope>
    <source>
        <strain evidence="4 6">I ESC-2004</strain>
    </source>
</reference>
<dbReference type="SUPFAM" id="SSF57625">
    <property type="entry name" value="Invertebrate chitin-binding proteins"/>
    <property type="match status" value="1"/>
</dbReference>
<organism evidence="4">
    <name type="scientific">Capitella teleta</name>
    <name type="common">Polychaete worm</name>
    <dbReference type="NCBI Taxonomy" id="283909"/>
    <lineage>
        <taxon>Eukaryota</taxon>
        <taxon>Metazoa</taxon>
        <taxon>Spiralia</taxon>
        <taxon>Lophotrochozoa</taxon>
        <taxon>Annelida</taxon>
        <taxon>Polychaeta</taxon>
        <taxon>Sedentaria</taxon>
        <taxon>Scolecida</taxon>
        <taxon>Capitellidae</taxon>
        <taxon>Capitella</taxon>
    </lineage>
</organism>
<feature type="signal peptide" evidence="2">
    <location>
        <begin position="1"/>
        <end position="18"/>
    </location>
</feature>
<dbReference type="OrthoDB" id="6038829at2759"/>
<dbReference type="InterPro" id="IPR002557">
    <property type="entry name" value="Chitin-bd_dom"/>
</dbReference>
<dbReference type="EnsemblMetazoa" id="CapteT205041">
    <property type="protein sequence ID" value="CapteP205041"/>
    <property type="gene ID" value="CapteG205041"/>
</dbReference>
<name>R7T9S5_CAPTE</name>
<dbReference type="GO" id="GO:0008061">
    <property type="term" value="F:chitin binding"/>
    <property type="evidence" value="ECO:0007669"/>
    <property type="project" value="InterPro"/>
</dbReference>
<dbReference type="EMBL" id="KB310993">
    <property type="protein sequence ID" value="ELT90262.1"/>
    <property type="molecule type" value="Genomic_DNA"/>
</dbReference>
<evidence type="ECO:0000313" key="6">
    <source>
        <dbReference type="Proteomes" id="UP000014760"/>
    </source>
</evidence>
<reference evidence="5" key="3">
    <citation type="submission" date="2015-06" db="UniProtKB">
        <authorList>
            <consortium name="EnsemblMetazoa"/>
        </authorList>
    </citation>
    <scope>IDENTIFICATION</scope>
</reference>
<evidence type="ECO:0000256" key="1">
    <source>
        <dbReference type="SAM" id="MobiDB-lite"/>
    </source>
</evidence>
<sequence>MTYLVSAIAMLSMCLVSGRVVSNDWEWELEMDMCFSTGPRCVRGCDGLEDGLYQWCGNCTSFVKCTNELLYNMHCPDDLIYDDNIEKCVRLSTTCRECHIYYGTSEGDIRTEVPITPPTTTDCGSILSGVSDTPLPDGWDSFCYIDIQDVDHIDKPCSELLKDLPGFADASALLASGGNFGCWRSYGPPEDDPLLDSGCRDNYQHDIMLKNCSECHSLSVCIRYPEEGATTPRQTPVVVTTDPEPELTSVSPPNNTDCGSLMQRYSDQSYLPEPWSSLCYITREDPELIDLPCKELLQDLRGKGGAQELLDAGGNFGCWRSLLPVGEDPDISRSCRDNYQHDGNLSYCESCPVFAVCIRYPDDWDLKRRASRLGQFNSFLKRNELAGKP</sequence>